<evidence type="ECO:0000259" key="1">
    <source>
        <dbReference type="Pfam" id="PF09862"/>
    </source>
</evidence>
<evidence type="ECO:0008006" key="5">
    <source>
        <dbReference type="Google" id="ProtNLM"/>
    </source>
</evidence>
<sequence>MNFNKVKATINIVKDLMEKNVNKIKGKTMDEKNLPQWILALDQEDLNFIKNFIITSGSLKEISKLYEVSYPTVRLRLDKLIQKINLNDKQEQQPFCTFIKGLAIDSKIDLETAKMIIEKYKEEKEEK</sequence>
<dbReference type="Pfam" id="PF22746">
    <property type="entry name" value="SHOCT-like_DUF2089-C"/>
    <property type="match status" value="1"/>
</dbReference>
<evidence type="ECO:0000313" key="3">
    <source>
        <dbReference type="EMBL" id="SDL97660.1"/>
    </source>
</evidence>
<evidence type="ECO:0000313" key="4">
    <source>
        <dbReference type="Proteomes" id="UP000199068"/>
    </source>
</evidence>
<reference evidence="3 4" key="1">
    <citation type="submission" date="2016-10" db="EMBL/GenBank/DDBJ databases">
        <authorList>
            <person name="de Groot N.N."/>
        </authorList>
    </citation>
    <scope>NUCLEOTIDE SEQUENCE [LARGE SCALE GENOMIC DNA]</scope>
    <source>
        <strain evidence="3 4">DSM 797</strain>
    </source>
</reference>
<organism evidence="3 4">
    <name type="scientific">Romboutsia lituseburensis DSM 797</name>
    <dbReference type="NCBI Taxonomy" id="1121325"/>
    <lineage>
        <taxon>Bacteria</taxon>
        <taxon>Bacillati</taxon>
        <taxon>Bacillota</taxon>
        <taxon>Clostridia</taxon>
        <taxon>Peptostreptococcales</taxon>
        <taxon>Peptostreptococcaceae</taxon>
        <taxon>Romboutsia</taxon>
    </lineage>
</organism>
<evidence type="ECO:0000259" key="2">
    <source>
        <dbReference type="Pfam" id="PF22746"/>
    </source>
</evidence>
<dbReference type="Pfam" id="PF09862">
    <property type="entry name" value="DUF2089"/>
    <property type="match status" value="1"/>
</dbReference>
<dbReference type="STRING" id="1121325.SAMN04515677_104345"/>
<gene>
    <name evidence="3" type="ORF">SAMN04515677_104345</name>
</gene>
<dbReference type="InterPro" id="IPR053959">
    <property type="entry name" value="YvlB/LiaX_N"/>
</dbReference>
<feature type="domain" description="YvlB/LiaX N-terminal" evidence="2">
    <location>
        <begin position="97"/>
        <end position="125"/>
    </location>
</feature>
<feature type="domain" description="DUF2089" evidence="1">
    <location>
        <begin position="41"/>
        <end position="86"/>
    </location>
</feature>
<dbReference type="EMBL" id="FNGW01000004">
    <property type="protein sequence ID" value="SDL97660.1"/>
    <property type="molecule type" value="Genomic_DNA"/>
</dbReference>
<dbReference type="AlphaFoldDB" id="A0A1G9PFW1"/>
<protein>
    <recommendedName>
        <fullName evidence="5">DUF2089 domain-containing protein</fullName>
    </recommendedName>
</protein>
<name>A0A1G9PFW1_9FIRM</name>
<dbReference type="InterPro" id="IPR018658">
    <property type="entry name" value="DUF2089"/>
</dbReference>
<dbReference type="Proteomes" id="UP000199068">
    <property type="component" value="Unassembled WGS sequence"/>
</dbReference>
<accession>A0A1G9PFW1</accession>
<keyword evidence="4" id="KW-1185">Reference proteome</keyword>
<proteinExistence type="predicted"/>